<sequence length="142" mass="14869">MSEWFIYALLSAVCAAFVSIFGKIGLANIDSTAATAVRAVIMAVFLVVVTCVHGNMETISTVLTSKKALLFITLSGLAGAGSWLFYFLALKTGKVSQVAPIDKLSVVFAVVLAVILFGEKVSLLHGIAICLIALGGLMLAIF</sequence>
<dbReference type="AlphaFoldDB" id="A0A0J6WV54"/>
<keyword evidence="9" id="KW-1185">Reference proteome</keyword>
<feature type="transmembrane region" description="Helical" evidence="6">
    <location>
        <begin position="68"/>
        <end position="89"/>
    </location>
</feature>
<dbReference type="GO" id="GO:0016020">
    <property type="term" value="C:membrane"/>
    <property type="evidence" value="ECO:0007669"/>
    <property type="project" value="UniProtKB-SubCell"/>
</dbReference>
<dbReference type="SUPFAM" id="SSF103481">
    <property type="entry name" value="Multidrug resistance efflux transporter EmrE"/>
    <property type="match status" value="1"/>
</dbReference>
<evidence type="ECO:0000256" key="5">
    <source>
        <dbReference type="ARBA" id="ARBA00023136"/>
    </source>
</evidence>
<name>A0A0J6WV54_9FIRM</name>
<dbReference type="Proteomes" id="UP000036503">
    <property type="component" value="Unassembled WGS sequence"/>
</dbReference>
<dbReference type="PANTHER" id="PTHR32322:SF2">
    <property type="entry name" value="EAMA DOMAIN-CONTAINING PROTEIN"/>
    <property type="match status" value="1"/>
</dbReference>
<dbReference type="PANTHER" id="PTHR32322">
    <property type="entry name" value="INNER MEMBRANE TRANSPORTER"/>
    <property type="match status" value="1"/>
</dbReference>
<evidence type="ECO:0000313" key="9">
    <source>
        <dbReference type="Proteomes" id="UP000036503"/>
    </source>
</evidence>
<feature type="transmembrane region" description="Helical" evidence="6">
    <location>
        <begin position="101"/>
        <end position="117"/>
    </location>
</feature>
<organism evidence="8 9">
    <name type="scientific">Megasphaera cerevisiae DSM 20462</name>
    <dbReference type="NCBI Taxonomy" id="1122219"/>
    <lineage>
        <taxon>Bacteria</taxon>
        <taxon>Bacillati</taxon>
        <taxon>Bacillota</taxon>
        <taxon>Negativicutes</taxon>
        <taxon>Veillonellales</taxon>
        <taxon>Veillonellaceae</taxon>
        <taxon>Megasphaera</taxon>
    </lineage>
</organism>
<comment type="similarity">
    <text evidence="2">Belongs to the EamA transporter family.</text>
</comment>
<comment type="caution">
    <text evidence="8">The sequence shown here is derived from an EMBL/GenBank/DDBJ whole genome shotgun (WGS) entry which is preliminary data.</text>
</comment>
<gene>
    <name evidence="8" type="ORF">AB840_02390</name>
</gene>
<dbReference type="InterPro" id="IPR050638">
    <property type="entry name" value="AA-Vitamin_Transporters"/>
</dbReference>
<evidence type="ECO:0000256" key="6">
    <source>
        <dbReference type="SAM" id="Phobius"/>
    </source>
</evidence>
<keyword evidence="3 6" id="KW-0812">Transmembrane</keyword>
<feature type="transmembrane region" description="Helical" evidence="6">
    <location>
        <begin position="6"/>
        <end position="24"/>
    </location>
</feature>
<feature type="domain" description="EamA" evidence="7">
    <location>
        <begin position="4"/>
        <end position="139"/>
    </location>
</feature>
<evidence type="ECO:0000313" key="8">
    <source>
        <dbReference type="EMBL" id="KMO87420.1"/>
    </source>
</evidence>
<keyword evidence="5 6" id="KW-0472">Membrane</keyword>
<dbReference type="Pfam" id="PF00892">
    <property type="entry name" value="EamA"/>
    <property type="match status" value="1"/>
</dbReference>
<dbReference type="RefSeq" id="WP_048513237.1">
    <property type="nucleotide sequence ID" value="NZ_FUXD01000001.1"/>
</dbReference>
<keyword evidence="4 6" id="KW-1133">Transmembrane helix</keyword>
<evidence type="ECO:0000256" key="2">
    <source>
        <dbReference type="ARBA" id="ARBA00007362"/>
    </source>
</evidence>
<dbReference type="STRING" id="39029.BSR42_04940"/>
<accession>A0A0J6WV54</accession>
<dbReference type="InterPro" id="IPR037185">
    <property type="entry name" value="EmrE-like"/>
</dbReference>
<dbReference type="EMBL" id="LEKT01000005">
    <property type="protein sequence ID" value="KMO87420.1"/>
    <property type="molecule type" value="Genomic_DNA"/>
</dbReference>
<dbReference type="InParanoid" id="A0A0J6WV54"/>
<comment type="subcellular location">
    <subcellularLocation>
        <location evidence="1">Membrane</location>
        <topology evidence="1">Multi-pass membrane protein</topology>
    </subcellularLocation>
</comment>
<feature type="transmembrane region" description="Helical" evidence="6">
    <location>
        <begin position="123"/>
        <end position="141"/>
    </location>
</feature>
<reference evidence="8 9" key="1">
    <citation type="submission" date="2015-06" db="EMBL/GenBank/DDBJ databases">
        <title>Draft genome sequence of beer spoilage bacterium Megasphaera cerevisiae type strain 20462.</title>
        <authorList>
            <person name="Kutumbaka K."/>
            <person name="Pasmowitz J."/>
            <person name="Mategko J."/>
            <person name="Reyes D."/>
            <person name="Friedrich A."/>
            <person name="Han S."/>
            <person name="Martens-Habbena W."/>
            <person name="Neal-McKinney J."/>
            <person name="Janagama H.K."/>
            <person name="Nadala C."/>
            <person name="Samadpour M."/>
        </authorList>
    </citation>
    <scope>NUCLEOTIDE SEQUENCE [LARGE SCALE GENOMIC DNA]</scope>
    <source>
        <strain evidence="8 9">DSM 20462</strain>
    </source>
</reference>
<feature type="transmembrane region" description="Helical" evidence="6">
    <location>
        <begin position="36"/>
        <end position="56"/>
    </location>
</feature>
<dbReference type="PATRIC" id="fig|1122219.3.peg.2037"/>
<dbReference type="InterPro" id="IPR000620">
    <property type="entry name" value="EamA_dom"/>
</dbReference>
<proteinExistence type="inferred from homology"/>
<protein>
    <submittedName>
        <fullName evidence="8">Membrane protein</fullName>
    </submittedName>
</protein>
<dbReference type="Gene3D" id="1.10.3730.20">
    <property type="match status" value="1"/>
</dbReference>
<evidence type="ECO:0000256" key="1">
    <source>
        <dbReference type="ARBA" id="ARBA00004141"/>
    </source>
</evidence>
<dbReference type="OrthoDB" id="9806718at2"/>
<evidence type="ECO:0000259" key="7">
    <source>
        <dbReference type="Pfam" id="PF00892"/>
    </source>
</evidence>
<evidence type="ECO:0000256" key="4">
    <source>
        <dbReference type="ARBA" id="ARBA00022989"/>
    </source>
</evidence>
<evidence type="ECO:0000256" key="3">
    <source>
        <dbReference type="ARBA" id="ARBA00022692"/>
    </source>
</evidence>